<protein>
    <submittedName>
        <fullName evidence="1">Uncharacterized protein</fullName>
    </submittedName>
</protein>
<dbReference type="Proteomes" id="UP001234297">
    <property type="component" value="Chromosome 10"/>
</dbReference>
<gene>
    <name evidence="1" type="ORF">MRB53_031629</name>
</gene>
<proteinExistence type="predicted"/>
<name>A0ACC2KPM9_PERAE</name>
<evidence type="ECO:0000313" key="2">
    <source>
        <dbReference type="Proteomes" id="UP001234297"/>
    </source>
</evidence>
<evidence type="ECO:0000313" key="1">
    <source>
        <dbReference type="EMBL" id="KAJ8623100.1"/>
    </source>
</evidence>
<sequence length="113" mass="12417">MGLSVWLYLAILVSILSSFPAKSIEAAFSMKNNFYDPYVHVNNEVIRDTAAIAGRKIGTVDTSSSTRKAAFWSDVWLSDKRTRVFAPRPPSSSPMKSMFKPGPPLAPPPSTIE</sequence>
<dbReference type="EMBL" id="CM056818">
    <property type="protein sequence ID" value="KAJ8623100.1"/>
    <property type="molecule type" value="Genomic_DNA"/>
</dbReference>
<comment type="caution">
    <text evidence="1">The sequence shown here is derived from an EMBL/GenBank/DDBJ whole genome shotgun (WGS) entry which is preliminary data.</text>
</comment>
<reference evidence="1 2" key="1">
    <citation type="journal article" date="2022" name="Hortic Res">
        <title>A haplotype resolved chromosomal level avocado genome allows analysis of novel avocado genes.</title>
        <authorList>
            <person name="Nath O."/>
            <person name="Fletcher S.J."/>
            <person name="Hayward A."/>
            <person name="Shaw L.M."/>
            <person name="Masouleh A.K."/>
            <person name="Furtado A."/>
            <person name="Henry R.J."/>
            <person name="Mitter N."/>
        </authorList>
    </citation>
    <scope>NUCLEOTIDE SEQUENCE [LARGE SCALE GENOMIC DNA]</scope>
    <source>
        <strain evidence="2">cv. Hass</strain>
    </source>
</reference>
<organism evidence="1 2">
    <name type="scientific">Persea americana</name>
    <name type="common">Avocado</name>
    <dbReference type="NCBI Taxonomy" id="3435"/>
    <lineage>
        <taxon>Eukaryota</taxon>
        <taxon>Viridiplantae</taxon>
        <taxon>Streptophyta</taxon>
        <taxon>Embryophyta</taxon>
        <taxon>Tracheophyta</taxon>
        <taxon>Spermatophyta</taxon>
        <taxon>Magnoliopsida</taxon>
        <taxon>Magnoliidae</taxon>
        <taxon>Laurales</taxon>
        <taxon>Lauraceae</taxon>
        <taxon>Persea</taxon>
    </lineage>
</organism>
<accession>A0ACC2KPM9</accession>
<keyword evidence="2" id="KW-1185">Reference proteome</keyword>